<dbReference type="InterPro" id="IPR056884">
    <property type="entry name" value="NPHP3-like_N"/>
</dbReference>
<feature type="compositionally biased region" description="Polar residues" evidence="2">
    <location>
        <begin position="1038"/>
        <end position="1050"/>
    </location>
</feature>
<keyword evidence="3" id="KW-0472">Membrane</keyword>
<dbReference type="SUPFAM" id="SSF52540">
    <property type="entry name" value="P-loop containing nucleoside triphosphate hydrolases"/>
    <property type="match status" value="1"/>
</dbReference>
<proteinExistence type="predicted"/>
<feature type="region of interest" description="Disordered" evidence="2">
    <location>
        <begin position="1038"/>
        <end position="1062"/>
    </location>
</feature>
<gene>
    <name evidence="6" type="ORF">QBC42DRAFT_84161</name>
</gene>
<name>A0AAV9HQY2_9PEZI</name>
<evidence type="ECO:0008006" key="8">
    <source>
        <dbReference type="Google" id="ProtNLM"/>
    </source>
</evidence>
<keyword evidence="3" id="KW-0812">Transmembrane</keyword>
<dbReference type="AlphaFoldDB" id="A0AAV9HQY2"/>
<evidence type="ECO:0000256" key="3">
    <source>
        <dbReference type="SAM" id="Phobius"/>
    </source>
</evidence>
<dbReference type="EMBL" id="MU864977">
    <property type="protein sequence ID" value="KAK4462121.1"/>
    <property type="molecule type" value="Genomic_DNA"/>
</dbReference>
<dbReference type="InterPro" id="IPR027417">
    <property type="entry name" value="P-loop_NTPase"/>
</dbReference>
<feature type="domain" description="Nephrocystin 3-like N-terminal" evidence="4">
    <location>
        <begin position="272"/>
        <end position="452"/>
    </location>
</feature>
<evidence type="ECO:0000313" key="7">
    <source>
        <dbReference type="Proteomes" id="UP001321749"/>
    </source>
</evidence>
<organism evidence="6 7">
    <name type="scientific">Cladorrhinum samala</name>
    <dbReference type="NCBI Taxonomy" id="585594"/>
    <lineage>
        <taxon>Eukaryota</taxon>
        <taxon>Fungi</taxon>
        <taxon>Dikarya</taxon>
        <taxon>Ascomycota</taxon>
        <taxon>Pezizomycotina</taxon>
        <taxon>Sordariomycetes</taxon>
        <taxon>Sordariomycetidae</taxon>
        <taxon>Sordariales</taxon>
        <taxon>Podosporaceae</taxon>
        <taxon>Cladorrhinum</taxon>
    </lineage>
</organism>
<protein>
    <recommendedName>
        <fullName evidence="8">NACHT domain-containing protein</fullName>
    </recommendedName>
</protein>
<keyword evidence="1" id="KW-0677">Repeat</keyword>
<keyword evidence="7" id="KW-1185">Reference proteome</keyword>
<dbReference type="PANTHER" id="PTHR10039">
    <property type="entry name" value="AMELOGENIN"/>
    <property type="match status" value="1"/>
</dbReference>
<keyword evidence="3" id="KW-1133">Transmembrane helix</keyword>
<evidence type="ECO:0000259" key="4">
    <source>
        <dbReference type="Pfam" id="PF24883"/>
    </source>
</evidence>
<evidence type="ECO:0000256" key="1">
    <source>
        <dbReference type="ARBA" id="ARBA00022737"/>
    </source>
</evidence>
<feature type="domain" description="DUF7791" evidence="5">
    <location>
        <begin position="550"/>
        <end position="704"/>
    </location>
</feature>
<dbReference type="InterPro" id="IPR056693">
    <property type="entry name" value="DUF7791"/>
</dbReference>
<dbReference type="Pfam" id="PF24883">
    <property type="entry name" value="NPHP3_N"/>
    <property type="match status" value="1"/>
</dbReference>
<dbReference type="Proteomes" id="UP001321749">
    <property type="component" value="Unassembled WGS sequence"/>
</dbReference>
<dbReference type="Pfam" id="PF25053">
    <property type="entry name" value="DUF7791"/>
    <property type="match status" value="1"/>
</dbReference>
<feature type="transmembrane region" description="Helical" evidence="3">
    <location>
        <begin position="1075"/>
        <end position="1093"/>
    </location>
</feature>
<evidence type="ECO:0000313" key="6">
    <source>
        <dbReference type="EMBL" id="KAK4462121.1"/>
    </source>
</evidence>
<reference evidence="6" key="1">
    <citation type="journal article" date="2023" name="Mol. Phylogenet. Evol.">
        <title>Genome-scale phylogeny and comparative genomics of the fungal order Sordariales.</title>
        <authorList>
            <person name="Hensen N."/>
            <person name="Bonometti L."/>
            <person name="Westerberg I."/>
            <person name="Brannstrom I.O."/>
            <person name="Guillou S."/>
            <person name="Cros-Aarteil S."/>
            <person name="Calhoun S."/>
            <person name="Haridas S."/>
            <person name="Kuo A."/>
            <person name="Mondo S."/>
            <person name="Pangilinan J."/>
            <person name="Riley R."/>
            <person name="LaButti K."/>
            <person name="Andreopoulos B."/>
            <person name="Lipzen A."/>
            <person name="Chen C."/>
            <person name="Yan M."/>
            <person name="Daum C."/>
            <person name="Ng V."/>
            <person name="Clum A."/>
            <person name="Steindorff A."/>
            <person name="Ohm R.A."/>
            <person name="Martin F."/>
            <person name="Silar P."/>
            <person name="Natvig D.O."/>
            <person name="Lalanne C."/>
            <person name="Gautier V."/>
            <person name="Ament-Velasquez S.L."/>
            <person name="Kruys A."/>
            <person name="Hutchinson M.I."/>
            <person name="Powell A.J."/>
            <person name="Barry K."/>
            <person name="Miller A.N."/>
            <person name="Grigoriev I.V."/>
            <person name="Debuchy R."/>
            <person name="Gladieux P."/>
            <person name="Hiltunen Thoren M."/>
            <person name="Johannesson H."/>
        </authorList>
    </citation>
    <scope>NUCLEOTIDE SEQUENCE</scope>
    <source>
        <strain evidence="6">PSN324</strain>
    </source>
</reference>
<comment type="caution">
    <text evidence="6">The sequence shown here is derived from an EMBL/GenBank/DDBJ whole genome shotgun (WGS) entry which is preliminary data.</text>
</comment>
<accession>A0AAV9HQY2</accession>
<reference evidence="6" key="2">
    <citation type="submission" date="2023-06" db="EMBL/GenBank/DDBJ databases">
        <authorList>
            <consortium name="Lawrence Berkeley National Laboratory"/>
            <person name="Mondo S.J."/>
            <person name="Hensen N."/>
            <person name="Bonometti L."/>
            <person name="Westerberg I."/>
            <person name="Brannstrom I.O."/>
            <person name="Guillou S."/>
            <person name="Cros-Aarteil S."/>
            <person name="Calhoun S."/>
            <person name="Haridas S."/>
            <person name="Kuo A."/>
            <person name="Pangilinan J."/>
            <person name="Riley R."/>
            <person name="Labutti K."/>
            <person name="Andreopoulos B."/>
            <person name="Lipzen A."/>
            <person name="Chen C."/>
            <person name="Yanf M."/>
            <person name="Daum C."/>
            <person name="Ng V."/>
            <person name="Clum A."/>
            <person name="Steindorff A."/>
            <person name="Ohm R."/>
            <person name="Martin F."/>
            <person name="Silar P."/>
            <person name="Natvig D."/>
            <person name="Lalanne C."/>
            <person name="Gautier V."/>
            <person name="Ament-Velasquez S.L."/>
            <person name="Kruys A."/>
            <person name="Hutchinson M.I."/>
            <person name="Powell A.J."/>
            <person name="Barry K."/>
            <person name="Miller A.N."/>
            <person name="Grigoriev I.V."/>
            <person name="Debuchy R."/>
            <person name="Gladieux P."/>
            <person name="Thoren M.H."/>
            <person name="Johannesson H."/>
        </authorList>
    </citation>
    <scope>NUCLEOTIDE SEQUENCE</scope>
    <source>
        <strain evidence="6">PSN324</strain>
    </source>
</reference>
<evidence type="ECO:0000256" key="2">
    <source>
        <dbReference type="SAM" id="MobiDB-lite"/>
    </source>
</evidence>
<evidence type="ECO:0000259" key="5">
    <source>
        <dbReference type="Pfam" id="PF25053"/>
    </source>
</evidence>
<dbReference type="PANTHER" id="PTHR10039:SF5">
    <property type="entry name" value="NACHT DOMAIN-CONTAINING PROTEIN"/>
    <property type="match status" value="1"/>
</dbReference>
<sequence>MDPATAIGVVSGILSFVLFAGKLVKGGLEIYHNGDLAENATLQDVTTRMESFHSQLAQVSTQSQILSGNAKEIQDLAKDCSKVSAELLRLLKSMEGPGSKGVRVIWAVLVASWNSVLHGIEKKELEESLGRCHGRLALLLTWSTSLNINQVISALEKRNAGLEAVQESIRELNAHLRRGSEMDWLGDLVRREIKQAAQIQERDLFHFYHTRILRLLKYDKMRERSDGLKERLAEIDDRQKENGGTFQWIFEAESDNISDCEGERRMEWEARTKWNNWISAKSQSGIFHIAGKFGSGKSTLMQFLSDHPRTQEHLEQWAGVRKLVKVNYYFSVVIGGTQQLLRGLYRTLLHDILVQCPELTRVILPETWTTVAKVPWKYGDTGSTVEISESVISTAVTKLLTYNRSDLCFAIFVDGLDEYQDPEGCDQSDLVDLLYQWAPTTHSNVKLCVASREEAAFYNKFPQETTIRLHELTRFDMERFIEERLRKIRNQRLRDELVKAISIKAEGVFLWTRLVVQEIREDLEIGDVDVDVLNRFPAGLRPLLDRTMESIPLRHRQKAYLSFAILIELSEFNSKEGKLGRLVLSDIACSFLDDYCKNPQFVYTMPVSRWWDVDYHKTEDPAARAVMERTKKVPQQLRAWCKGLVETVPQVSYEGETNRMRIVFSHRSIRDYFDELAIRDKLSTGLTGFSVPDALSHLLLAEFTHNGLYSEPKYYSENRWDLGLLELRQSHSLDRPPFTFLNRWQHVSSQRKLYSELRFFEFKVGDTELYGLRTSSENFDRIKENLAARGISEIGLHEPLYCCVVGGEYQYPLWKLHQDPSVLENTFRLTPVLYSTLCHILGGELNNRNQSEHALEFLNLLLTLAPKKCLELLSQFFSMTAYKNLTIHYLTLWHRYLTMELNFGKAKLRNRSETWTKPVPVSFDGFVLENFLRAGADPYLLLTSSTDTAGPVTLELGHRGTNTRRCVFHDLEYDDYQDALMFKNPFTLRDWVDLSDLPNRDTLLDLIDRGLTAQQSSNLNEELQQEENRTAVKLQPQLMESRSTTPTCPSDQDDVEETAPTTKKISHRASFRTDYVVVFLFGVLSAYIVFIFWK</sequence>